<keyword evidence="6 8" id="KW-0472">Membrane</keyword>
<comment type="caution">
    <text evidence="11">The sequence shown here is derived from an EMBL/GenBank/DDBJ whole genome shotgun (WGS) entry which is preliminary data.</text>
</comment>
<feature type="compositionally biased region" description="Basic and acidic residues" evidence="7">
    <location>
        <begin position="894"/>
        <end position="916"/>
    </location>
</feature>
<dbReference type="SMART" id="SM01320">
    <property type="entry name" value="TRP_N"/>
    <property type="match status" value="1"/>
</dbReference>
<evidence type="ECO:0000256" key="6">
    <source>
        <dbReference type="ARBA" id="ARBA00023136"/>
    </source>
</evidence>
<feature type="domain" description="ML-like" evidence="10">
    <location>
        <begin position="56"/>
        <end position="197"/>
    </location>
</feature>
<evidence type="ECO:0000256" key="8">
    <source>
        <dbReference type="SAM" id="Phobius"/>
    </source>
</evidence>
<keyword evidence="4 9" id="KW-0732">Signal</keyword>
<dbReference type="PANTHER" id="PTHR31145:SF7">
    <property type="entry name" value="TRP-LIKE ION CHANNEL"/>
    <property type="match status" value="1"/>
</dbReference>
<name>A0A8H3EZ04_9LECA</name>
<proteinExistence type="inferred from homology"/>
<feature type="region of interest" description="Disordered" evidence="7">
    <location>
        <begin position="863"/>
        <end position="923"/>
    </location>
</feature>
<dbReference type="AlphaFoldDB" id="A0A8H3EZ04"/>
<evidence type="ECO:0000256" key="2">
    <source>
        <dbReference type="ARBA" id="ARBA00010642"/>
    </source>
</evidence>
<dbReference type="Pfam" id="PF06011">
    <property type="entry name" value="TRP"/>
    <property type="match status" value="1"/>
</dbReference>
<dbReference type="PANTHER" id="PTHR31145">
    <property type="entry name" value="INTEGRAL MEMBRANE PROTEIN (AFU_ORTHOLOGUE AFUA_7G01610)"/>
    <property type="match status" value="1"/>
</dbReference>
<keyword evidence="3 8" id="KW-0812">Transmembrane</keyword>
<evidence type="ECO:0000256" key="3">
    <source>
        <dbReference type="ARBA" id="ARBA00022692"/>
    </source>
</evidence>
<dbReference type="InterPro" id="IPR010308">
    <property type="entry name" value="TRP_C"/>
</dbReference>
<feature type="chain" id="PRO_5034913927" description="ML-like domain-containing protein" evidence="9">
    <location>
        <begin position="33"/>
        <end position="923"/>
    </location>
</feature>
<feature type="transmembrane region" description="Helical" evidence="8">
    <location>
        <begin position="620"/>
        <end position="639"/>
    </location>
</feature>
<comment type="subcellular location">
    <subcellularLocation>
        <location evidence="1">Membrane</location>
        <topology evidence="1">Multi-pass membrane protein</topology>
    </subcellularLocation>
</comment>
<feature type="compositionally biased region" description="Polar residues" evidence="7">
    <location>
        <begin position="863"/>
        <end position="873"/>
    </location>
</feature>
<feature type="transmembrane region" description="Helical" evidence="8">
    <location>
        <begin position="405"/>
        <end position="426"/>
    </location>
</feature>
<dbReference type="OrthoDB" id="5377623at2759"/>
<dbReference type="EMBL" id="CAJPDT010000008">
    <property type="protein sequence ID" value="CAF9911406.1"/>
    <property type="molecule type" value="Genomic_DNA"/>
</dbReference>
<evidence type="ECO:0000256" key="5">
    <source>
        <dbReference type="ARBA" id="ARBA00022989"/>
    </source>
</evidence>
<sequence>MALRHSTWAGRSWSAVLLLIVSFLSLIDLTLTDDNLWIQTTNNAGETIYLRDDRKPALYTRNFGDCLGSSLINVTRFDAAYYQDNMTVLFHLEGNTNVANESIMMYIGVFAYGESRFDLTFNPCNAQIYSLCPMNSSVPILADGIIPVDQSDVSGIPAIALGIPDFEGQAILRIFGNSTETEIGCYSAVVTNGASFSHPSSVGTVLGIFTLVAISASLATAIYGDHIPTMRTHYAHSLSVFVVFAVFHHIYFTGALSMNWPSVLAAFWSNFAWSAGMIYSEPMQNSINQLIGSNKGNTSIVGAASSGASANDLGGGYSISQIYKRASLDLPRRYLESLDQQWNMQRTRELESHIAKRAVSNSSSASPWYGNPVKPGLPIPGNFSGFAGTLSEEGIPASNAFMTGFLWLLILIALLTASVVAFKWILEGLGKANLIKTARLAHFRDRWLLYTAQAALRTMFVAFFMIMFLTLFEFTYKGSVGVTIIAALVFTVFFVSMLGVAGYACFYRLRLGHLETVPDRVHFEKIKMVGHVPWYGLELESYRSEKSEPAISAGSIPWYRIRYIDEDPQRVGVHQDEDYTTRFGWLASRFRRTRWWFFAVWLVYEFVRACFYGGAAGHPLTQVFGLLVVEIIALVVIVLMRPFEGARLNALMVYLLGFSKVATVALSAAFDARFNLQRITTTAIGIVIIVIQGILAIVLMVAIVIGAISSYMSLTRTHENFKPQKLEKIRLRYFSHLEKTAPDVPLPSPPPPAPPEEPKGPYFNVNSVRREPKIEDEDEDYIGSVHDPLGSRVSVTRPVTARASRANSMRSQVDSPYTNAPFGARVHRASWSSRDFNAYYDPSNNSNKDSAFDYSTRNSRIWSSSGIKTQASDGSLRESSSRRAKTPMSGEGGLEVRKRNGGKGEKDDVLTERNSEEQPDSQN</sequence>
<keyword evidence="5 8" id="KW-1133">Transmembrane helix</keyword>
<gene>
    <name evidence="11" type="ORF">IMSHALPRED_010020</name>
</gene>
<dbReference type="Pfam" id="PF14558">
    <property type="entry name" value="TRP_N"/>
    <property type="match status" value="1"/>
</dbReference>
<evidence type="ECO:0000256" key="1">
    <source>
        <dbReference type="ARBA" id="ARBA00004141"/>
    </source>
</evidence>
<comment type="similarity">
    <text evidence="2">Belongs to the transient receptor potential (TRP) ion channel family.</text>
</comment>
<feature type="compositionally biased region" description="Polar residues" evidence="7">
    <location>
        <begin position="805"/>
        <end position="818"/>
    </location>
</feature>
<dbReference type="InterPro" id="IPR032800">
    <property type="entry name" value="TRP_N"/>
</dbReference>
<protein>
    <recommendedName>
        <fullName evidence="10">ML-like domain-containing protein</fullName>
    </recommendedName>
</protein>
<keyword evidence="12" id="KW-1185">Reference proteome</keyword>
<feature type="region of interest" description="Disordered" evidence="7">
    <location>
        <begin position="740"/>
        <end position="763"/>
    </location>
</feature>
<feature type="transmembrane region" description="Helical" evidence="8">
    <location>
        <begin position="234"/>
        <end position="252"/>
    </location>
</feature>
<accession>A0A8H3EZ04</accession>
<evidence type="ECO:0000256" key="4">
    <source>
        <dbReference type="ARBA" id="ARBA00022729"/>
    </source>
</evidence>
<feature type="transmembrane region" description="Helical" evidence="8">
    <location>
        <begin position="484"/>
        <end position="506"/>
    </location>
</feature>
<feature type="transmembrane region" description="Helical" evidence="8">
    <location>
        <begin position="447"/>
        <end position="472"/>
    </location>
</feature>
<dbReference type="GO" id="GO:0009272">
    <property type="term" value="P:fungal-type cell wall biogenesis"/>
    <property type="evidence" value="ECO:0007669"/>
    <property type="project" value="TreeGrafter"/>
</dbReference>
<feature type="transmembrane region" description="Helical" evidence="8">
    <location>
        <begin position="595"/>
        <end position="614"/>
    </location>
</feature>
<dbReference type="GO" id="GO:0016020">
    <property type="term" value="C:membrane"/>
    <property type="evidence" value="ECO:0007669"/>
    <property type="project" value="UniProtKB-SubCell"/>
</dbReference>
<reference evidence="11" key="1">
    <citation type="submission" date="2021-03" db="EMBL/GenBank/DDBJ databases">
        <authorList>
            <person name="Tagirdzhanova G."/>
        </authorList>
    </citation>
    <scope>NUCLEOTIDE SEQUENCE</scope>
</reference>
<feature type="region of interest" description="Disordered" evidence="7">
    <location>
        <begin position="795"/>
        <end position="819"/>
    </location>
</feature>
<dbReference type="GO" id="GO:0055085">
    <property type="term" value="P:transmembrane transport"/>
    <property type="evidence" value="ECO:0007669"/>
    <property type="project" value="TreeGrafter"/>
</dbReference>
<feature type="transmembrane region" description="Helical" evidence="8">
    <location>
        <begin position="202"/>
        <end position="222"/>
    </location>
</feature>
<evidence type="ECO:0000259" key="10">
    <source>
        <dbReference type="SMART" id="SM01320"/>
    </source>
</evidence>
<organism evidence="11 12">
    <name type="scientific">Imshaugia aleurites</name>
    <dbReference type="NCBI Taxonomy" id="172621"/>
    <lineage>
        <taxon>Eukaryota</taxon>
        <taxon>Fungi</taxon>
        <taxon>Dikarya</taxon>
        <taxon>Ascomycota</taxon>
        <taxon>Pezizomycotina</taxon>
        <taxon>Lecanoromycetes</taxon>
        <taxon>OSLEUM clade</taxon>
        <taxon>Lecanoromycetidae</taxon>
        <taxon>Lecanorales</taxon>
        <taxon>Lecanorineae</taxon>
        <taxon>Parmeliaceae</taxon>
        <taxon>Imshaugia</taxon>
    </lineage>
</organism>
<dbReference type="Proteomes" id="UP000664534">
    <property type="component" value="Unassembled WGS sequence"/>
</dbReference>
<evidence type="ECO:0000256" key="7">
    <source>
        <dbReference type="SAM" id="MobiDB-lite"/>
    </source>
</evidence>
<feature type="signal peptide" evidence="9">
    <location>
        <begin position="1"/>
        <end position="32"/>
    </location>
</feature>
<feature type="compositionally biased region" description="Pro residues" evidence="7">
    <location>
        <begin position="744"/>
        <end position="755"/>
    </location>
</feature>
<feature type="transmembrane region" description="Helical" evidence="8">
    <location>
        <begin position="682"/>
        <end position="708"/>
    </location>
</feature>
<feature type="transmembrane region" description="Helical" evidence="8">
    <location>
        <begin position="651"/>
        <end position="670"/>
    </location>
</feature>
<evidence type="ECO:0000256" key="9">
    <source>
        <dbReference type="SAM" id="SignalP"/>
    </source>
</evidence>
<evidence type="ECO:0000313" key="12">
    <source>
        <dbReference type="Proteomes" id="UP000664534"/>
    </source>
</evidence>
<dbReference type="InterPro" id="IPR040241">
    <property type="entry name" value="TRP_Flc/Pkd2-like"/>
</dbReference>
<evidence type="ECO:0000313" key="11">
    <source>
        <dbReference type="EMBL" id="CAF9911406.1"/>
    </source>
</evidence>